<dbReference type="EC" id="4.2.99.18" evidence="2"/>
<dbReference type="InterPro" id="IPR003265">
    <property type="entry name" value="HhH-GPD_domain"/>
</dbReference>
<keyword evidence="3" id="KW-0227">DNA damage</keyword>
<keyword evidence="5" id="KW-0234">DNA repair</keyword>
<name>A0A0B1TFI6_OESDE</name>
<keyword evidence="7" id="KW-0511">Multifunctional enzyme</keyword>
<dbReference type="Pfam" id="PF07934">
    <property type="entry name" value="OGG_N"/>
    <property type="match status" value="1"/>
</dbReference>
<protein>
    <recommendedName>
        <fullName evidence="2">DNA-(apurinic or apyrimidinic site) lyase</fullName>
        <ecNumber evidence="2">4.2.99.18</ecNumber>
    </recommendedName>
</protein>
<dbReference type="GO" id="GO:0140078">
    <property type="term" value="F:class I DNA-(apurinic or apyrimidinic site) endonuclease activity"/>
    <property type="evidence" value="ECO:0007669"/>
    <property type="project" value="UniProtKB-EC"/>
</dbReference>
<evidence type="ECO:0000259" key="10">
    <source>
        <dbReference type="SMART" id="SM00478"/>
    </source>
</evidence>
<comment type="similarity">
    <text evidence="1">Belongs to the type-1 OGG1 family.</text>
</comment>
<dbReference type="CDD" id="cd00056">
    <property type="entry name" value="ENDO3c"/>
    <property type="match status" value="1"/>
</dbReference>
<dbReference type="InterPro" id="IPR052054">
    <property type="entry name" value="Oxidative_DNA_repair_enzyme"/>
</dbReference>
<dbReference type="Proteomes" id="UP000053660">
    <property type="component" value="Unassembled WGS sequence"/>
</dbReference>
<dbReference type="GO" id="GO:0006289">
    <property type="term" value="P:nucleotide-excision repair"/>
    <property type="evidence" value="ECO:0007669"/>
    <property type="project" value="InterPro"/>
</dbReference>
<keyword evidence="12" id="KW-1185">Reference proteome</keyword>
<dbReference type="GO" id="GO:0003684">
    <property type="term" value="F:damaged DNA binding"/>
    <property type="evidence" value="ECO:0007669"/>
    <property type="project" value="InterPro"/>
</dbReference>
<reference evidence="11 12" key="1">
    <citation type="submission" date="2014-03" db="EMBL/GenBank/DDBJ databases">
        <title>Draft genome of the hookworm Oesophagostomum dentatum.</title>
        <authorList>
            <person name="Mitreva M."/>
        </authorList>
    </citation>
    <scope>NUCLEOTIDE SEQUENCE [LARGE SCALE GENOMIC DNA]</scope>
    <source>
        <strain evidence="11 12">OD-Hann</strain>
    </source>
</reference>
<accession>A0A0B1TFI6</accession>
<keyword evidence="4" id="KW-0378">Hydrolase</keyword>
<keyword evidence="8" id="KW-0326">Glycosidase</keyword>
<evidence type="ECO:0000256" key="7">
    <source>
        <dbReference type="ARBA" id="ARBA00023268"/>
    </source>
</evidence>
<feature type="domain" description="HhH-GPD" evidence="10">
    <location>
        <begin position="125"/>
        <end position="303"/>
    </location>
</feature>
<dbReference type="GO" id="GO:0006285">
    <property type="term" value="P:base-excision repair, AP site formation"/>
    <property type="evidence" value="ECO:0007669"/>
    <property type="project" value="TreeGrafter"/>
</dbReference>
<evidence type="ECO:0000256" key="1">
    <source>
        <dbReference type="ARBA" id="ARBA00010679"/>
    </source>
</evidence>
<proteinExistence type="inferred from homology"/>
<sequence length="347" mass="39792">MNVLRIPVSELNLQAVLLNGQWKNIKDAFYGVVEGLLLYVRRLDDERIEWSCLGRAARSASIDASVKLRDYFQTTSVQLDISLSDLWDDWCIDDPFMEQLRKVKELHGIRILKQEPLETLLAFICSSNNNITRISGMVNKLATLYGDPIVLDEPEQFSHILERLPVLGFSFPTLSKLAMVQNELTDVLREQNFGYRAKYISETVRQLSQMPPDILDKVQLLPCSEIRTFLRGFAGVGPKVAECVALMSLGQSQCVPIDRHVFEITKKFFVPTLKDSNLTDALNRRLMQFYEDKFGAYAGWAQAVLFNQQLQKYVSAPSIKSQIRSLQSVVKIEKKERKVVKKTRRKR</sequence>
<dbReference type="PANTHER" id="PTHR10242">
    <property type="entry name" value="8-OXOGUANINE DNA GLYCOSYLASE"/>
    <property type="match status" value="1"/>
</dbReference>
<evidence type="ECO:0000313" key="11">
    <source>
        <dbReference type="EMBL" id="KHJ94577.1"/>
    </source>
</evidence>
<dbReference type="EMBL" id="KN550275">
    <property type="protein sequence ID" value="KHJ94577.1"/>
    <property type="molecule type" value="Genomic_DNA"/>
</dbReference>
<dbReference type="InterPro" id="IPR012904">
    <property type="entry name" value="OGG_N"/>
</dbReference>
<dbReference type="SUPFAM" id="SSF48150">
    <property type="entry name" value="DNA-glycosylase"/>
    <property type="match status" value="1"/>
</dbReference>
<keyword evidence="6" id="KW-0456">Lyase</keyword>
<dbReference type="InterPro" id="IPR011257">
    <property type="entry name" value="DNA_glycosylase"/>
</dbReference>
<evidence type="ECO:0000256" key="3">
    <source>
        <dbReference type="ARBA" id="ARBA00022763"/>
    </source>
</evidence>
<dbReference type="AlphaFoldDB" id="A0A0B1TFI6"/>
<evidence type="ECO:0000256" key="6">
    <source>
        <dbReference type="ARBA" id="ARBA00023239"/>
    </source>
</evidence>
<dbReference type="Gene3D" id="3.30.310.40">
    <property type="match status" value="1"/>
</dbReference>
<evidence type="ECO:0000256" key="2">
    <source>
        <dbReference type="ARBA" id="ARBA00012720"/>
    </source>
</evidence>
<gene>
    <name evidence="11" type="ORF">OESDEN_05485</name>
</gene>
<dbReference type="SMART" id="SM00478">
    <property type="entry name" value="ENDO3c"/>
    <property type="match status" value="1"/>
</dbReference>
<dbReference type="OrthoDB" id="238681at2759"/>
<dbReference type="PANTHER" id="PTHR10242:SF2">
    <property type="entry name" value="N-GLYCOSYLASE_DNA LYASE"/>
    <property type="match status" value="1"/>
</dbReference>
<evidence type="ECO:0000256" key="8">
    <source>
        <dbReference type="ARBA" id="ARBA00023295"/>
    </source>
</evidence>
<dbReference type="GO" id="GO:0034039">
    <property type="term" value="F:8-oxo-7,8-dihydroguanine DNA N-glycosylase activity"/>
    <property type="evidence" value="ECO:0007669"/>
    <property type="project" value="TreeGrafter"/>
</dbReference>
<evidence type="ECO:0000256" key="9">
    <source>
        <dbReference type="ARBA" id="ARBA00044632"/>
    </source>
</evidence>
<dbReference type="InterPro" id="IPR023170">
    <property type="entry name" value="HhH_base_excis_C"/>
</dbReference>
<dbReference type="GO" id="GO:0005634">
    <property type="term" value="C:nucleus"/>
    <property type="evidence" value="ECO:0007669"/>
    <property type="project" value="TreeGrafter"/>
</dbReference>
<dbReference type="SUPFAM" id="SSF55945">
    <property type="entry name" value="TATA-box binding protein-like"/>
    <property type="match status" value="1"/>
</dbReference>
<dbReference type="Gene3D" id="1.10.1670.10">
    <property type="entry name" value="Helix-hairpin-Helix base-excision DNA repair enzymes (C-terminal)"/>
    <property type="match status" value="1"/>
</dbReference>
<evidence type="ECO:0000256" key="5">
    <source>
        <dbReference type="ARBA" id="ARBA00023204"/>
    </source>
</evidence>
<evidence type="ECO:0000256" key="4">
    <source>
        <dbReference type="ARBA" id="ARBA00022801"/>
    </source>
</evidence>
<comment type="catalytic activity">
    <reaction evidence="9">
        <text>2'-deoxyribonucleotide-(2'-deoxyribose 5'-phosphate)-2'-deoxyribonucleotide-DNA = a 3'-end 2'-deoxyribonucleotide-(2,3-dehydro-2,3-deoxyribose 5'-phosphate)-DNA + a 5'-end 5'-phospho-2'-deoxyribonucleoside-DNA + H(+)</text>
        <dbReference type="Rhea" id="RHEA:66592"/>
        <dbReference type="Rhea" id="RHEA-COMP:13180"/>
        <dbReference type="Rhea" id="RHEA-COMP:16897"/>
        <dbReference type="Rhea" id="RHEA-COMP:17067"/>
        <dbReference type="ChEBI" id="CHEBI:15378"/>
        <dbReference type="ChEBI" id="CHEBI:136412"/>
        <dbReference type="ChEBI" id="CHEBI:157695"/>
        <dbReference type="ChEBI" id="CHEBI:167181"/>
        <dbReference type="EC" id="4.2.99.18"/>
    </reaction>
</comment>
<evidence type="ECO:0000313" key="12">
    <source>
        <dbReference type="Proteomes" id="UP000053660"/>
    </source>
</evidence>
<dbReference type="Gene3D" id="1.10.340.30">
    <property type="entry name" value="Hypothetical protein, domain 2"/>
    <property type="match status" value="1"/>
</dbReference>
<organism evidence="11 12">
    <name type="scientific">Oesophagostomum dentatum</name>
    <name type="common">Nodular worm</name>
    <dbReference type="NCBI Taxonomy" id="61180"/>
    <lineage>
        <taxon>Eukaryota</taxon>
        <taxon>Metazoa</taxon>
        <taxon>Ecdysozoa</taxon>
        <taxon>Nematoda</taxon>
        <taxon>Chromadorea</taxon>
        <taxon>Rhabditida</taxon>
        <taxon>Rhabditina</taxon>
        <taxon>Rhabditomorpha</taxon>
        <taxon>Strongyloidea</taxon>
        <taxon>Strongylidae</taxon>
        <taxon>Oesophagostomum</taxon>
    </lineage>
</organism>